<evidence type="ECO:0000313" key="14">
    <source>
        <dbReference type="Proteomes" id="UP000292507"/>
    </source>
</evidence>
<organism evidence="13 14">
    <name type="scientific">Blastococcus saxobsidens</name>
    <dbReference type="NCBI Taxonomy" id="138336"/>
    <lineage>
        <taxon>Bacteria</taxon>
        <taxon>Bacillati</taxon>
        <taxon>Actinomycetota</taxon>
        <taxon>Actinomycetes</taxon>
        <taxon>Geodermatophilales</taxon>
        <taxon>Geodermatophilaceae</taxon>
        <taxon>Blastococcus</taxon>
    </lineage>
</organism>
<dbReference type="GO" id="GO:0006097">
    <property type="term" value="P:glyoxylate cycle"/>
    <property type="evidence" value="ECO:0007669"/>
    <property type="project" value="UniProtKB-UniPathway"/>
</dbReference>
<evidence type="ECO:0000313" key="13">
    <source>
        <dbReference type="EMBL" id="RZU33675.1"/>
    </source>
</evidence>
<evidence type="ECO:0000256" key="8">
    <source>
        <dbReference type="PIRSR" id="PIRSR001363-1"/>
    </source>
</evidence>
<gene>
    <name evidence="13" type="ORF">BKA19_3409</name>
</gene>
<comment type="similarity">
    <text evidence="1 9">Belongs to the malate synthase family.</text>
</comment>
<name>A0A4Q7YBY5_9ACTN</name>
<dbReference type="InterPro" id="IPR046363">
    <property type="entry name" value="MS_N_TIM-barrel_dom"/>
</dbReference>
<dbReference type="GO" id="GO:0006099">
    <property type="term" value="P:tricarboxylic acid cycle"/>
    <property type="evidence" value="ECO:0007669"/>
    <property type="project" value="UniProtKB-KW"/>
</dbReference>
<keyword evidence="4 9" id="KW-0816">Tricarboxylic acid cycle</keyword>
<dbReference type="PANTHER" id="PTHR42902">
    <property type="entry name" value="MALATE SYNTHASE"/>
    <property type="match status" value="1"/>
</dbReference>
<dbReference type="GO" id="GO:0005737">
    <property type="term" value="C:cytoplasm"/>
    <property type="evidence" value="ECO:0007669"/>
    <property type="project" value="TreeGrafter"/>
</dbReference>
<dbReference type="NCBIfam" id="TIGR01344">
    <property type="entry name" value="malate_syn_A"/>
    <property type="match status" value="1"/>
</dbReference>
<comment type="pathway">
    <text evidence="9">Carbohydrate metabolism; glyoxylate cycle; (S)-malate from isocitrate: step 2/2.</text>
</comment>
<comment type="caution">
    <text evidence="13">The sequence shown here is derived from an EMBL/GenBank/DDBJ whole genome shotgun (WGS) entry which is preliminary data.</text>
</comment>
<keyword evidence="14" id="KW-1185">Reference proteome</keyword>
<evidence type="ECO:0000256" key="9">
    <source>
        <dbReference type="RuleBase" id="RU000555"/>
    </source>
</evidence>
<accession>A0A4Q7YBY5</accession>
<feature type="domain" description="Malate synthase N-terminal" evidence="11">
    <location>
        <begin position="9"/>
        <end position="71"/>
    </location>
</feature>
<dbReference type="AlphaFoldDB" id="A0A4Q7YBY5"/>
<evidence type="ECO:0000256" key="5">
    <source>
        <dbReference type="ARBA" id="ARBA00022679"/>
    </source>
</evidence>
<dbReference type="InterPro" id="IPR048356">
    <property type="entry name" value="MS_N"/>
</dbReference>
<dbReference type="Pfam" id="PF01274">
    <property type="entry name" value="MS_TIM-barrel"/>
    <property type="match status" value="1"/>
</dbReference>
<dbReference type="EC" id="2.3.3.9" evidence="2 9"/>
<dbReference type="PROSITE" id="PS00510">
    <property type="entry name" value="MALATE_SYNTHASE"/>
    <property type="match status" value="1"/>
</dbReference>
<evidence type="ECO:0000256" key="4">
    <source>
        <dbReference type="ARBA" id="ARBA00022532"/>
    </source>
</evidence>
<keyword evidence="5 9" id="KW-0808">Transferase</keyword>
<keyword evidence="3 9" id="KW-0329">Glyoxylate bypass</keyword>
<reference evidence="13 14" key="1">
    <citation type="submission" date="2019-02" db="EMBL/GenBank/DDBJ databases">
        <title>Sequencing the genomes of 1000 actinobacteria strains.</title>
        <authorList>
            <person name="Klenk H.-P."/>
        </authorList>
    </citation>
    <scope>NUCLEOTIDE SEQUENCE [LARGE SCALE GENOMIC DNA]</scope>
    <source>
        <strain evidence="13 14">DSM 44509</strain>
    </source>
</reference>
<dbReference type="Pfam" id="PF20656">
    <property type="entry name" value="MS_N"/>
    <property type="match status" value="1"/>
</dbReference>
<dbReference type="CDD" id="cd00727">
    <property type="entry name" value="malate_synt_A"/>
    <property type="match status" value="1"/>
</dbReference>
<dbReference type="UniPathway" id="UPA00703">
    <property type="reaction ID" value="UER00720"/>
</dbReference>
<evidence type="ECO:0000259" key="11">
    <source>
        <dbReference type="Pfam" id="PF20656"/>
    </source>
</evidence>
<dbReference type="Gene3D" id="3.20.20.360">
    <property type="entry name" value="Malate synthase, domain 3"/>
    <property type="match status" value="1"/>
</dbReference>
<dbReference type="OrthoDB" id="9768429at2"/>
<proteinExistence type="inferred from homology"/>
<dbReference type="PANTHER" id="PTHR42902:SF1">
    <property type="entry name" value="MALATE SYNTHASE 1-RELATED"/>
    <property type="match status" value="1"/>
</dbReference>
<dbReference type="Pfam" id="PF20659">
    <property type="entry name" value="MS_C"/>
    <property type="match status" value="1"/>
</dbReference>
<dbReference type="FunFam" id="1.20.1220.12:FF:000001">
    <property type="entry name" value="Malate synthase"/>
    <property type="match status" value="1"/>
</dbReference>
<evidence type="ECO:0000256" key="2">
    <source>
        <dbReference type="ARBA" id="ARBA00012636"/>
    </source>
</evidence>
<dbReference type="GO" id="GO:0004474">
    <property type="term" value="F:malate synthase activity"/>
    <property type="evidence" value="ECO:0007669"/>
    <property type="project" value="UniProtKB-EC"/>
</dbReference>
<feature type="domain" description="Malate synthase C-terminal" evidence="12">
    <location>
        <begin position="417"/>
        <end position="534"/>
    </location>
</feature>
<sequence length="536" mass="60305">MSSAPHVPGVEVRGEWRDGYEQVLTTESLELIARLHREFEPRRQERLRARQERLRDLAAGGTLGFLPETAHIRADDSWRVADPAPGLVDRRVEMTGPTDRKMTINALNSGARCWLADQEDANSPLWENVVNGPLNLMDSIDGTLQFTSPEGKEYRVRDDVQLPTIIVRPRGWHLPEKHITVDGEQTSGSLVDFALYLASCGRKQVDRGQGPYFYLPKMESHLEARLWNDVFVLAQEHLGIPRGTIRATCLIETYPAAFEMEEILFELREHSAGLNAGRWDYMFSVIKTFRTRGGDFTLPDRNSVTMTVPFMRAYTELLVRTCHKRGAHAIGGMSAFIPSKDPAKNEFAFNKITEDKTREANDGFDGSWVAHPGMVATAMDVFDKVLGDKPNQLDKKREDVRVAAEQLLDVRSTPGEVTEAGLRANVSVGIQYLESWLRGQGAAGINGLMEDAATAEISRSQVWQWLHNDVQLSNGETVTRELVERLTDEEMQAIEQARGEAFASGRWDDARALFLETAVADEYQDFLTLPAYERMP</sequence>
<dbReference type="Proteomes" id="UP000292507">
    <property type="component" value="Unassembled WGS sequence"/>
</dbReference>
<evidence type="ECO:0000259" key="12">
    <source>
        <dbReference type="Pfam" id="PF20659"/>
    </source>
</evidence>
<feature type="domain" description="Malate synthase TIM barrel" evidence="10">
    <location>
        <begin position="164"/>
        <end position="409"/>
    </location>
</feature>
<dbReference type="EMBL" id="SHKV01000001">
    <property type="protein sequence ID" value="RZU33675.1"/>
    <property type="molecule type" value="Genomic_DNA"/>
</dbReference>
<evidence type="ECO:0000259" key="10">
    <source>
        <dbReference type="Pfam" id="PF01274"/>
    </source>
</evidence>
<evidence type="ECO:0000256" key="3">
    <source>
        <dbReference type="ARBA" id="ARBA00022435"/>
    </source>
</evidence>
<dbReference type="Gene3D" id="1.20.1220.12">
    <property type="entry name" value="Malate synthase, domain III"/>
    <property type="match status" value="1"/>
</dbReference>
<evidence type="ECO:0000256" key="6">
    <source>
        <dbReference type="ARBA" id="ARBA00047918"/>
    </source>
</evidence>
<protein>
    <recommendedName>
        <fullName evidence="7 9">Malate synthase</fullName>
        <ecNumber evidence="2 9">2.3.3.9</ecNumber>
    </recommendedName>
</protein>
<feature type="active site" description="Proton donor" evidence="8">
    <location>
        <position position="451"/>
    </location>
</feature>
<evidence type="ECO:0000256" key="7">
    <source>
        <dbReference type="ARBA" id="ARBA00068441"/>
    </source>
</evidence>
<dbReference type="InterPro" id="IPR001465">
    <property type="entry name" value="Malate_synthase_TIM"/>
</dbReference>
<dbReference type="RefSeq" id="WP_104528495.1">
    <property type="nucleotide sequence ID" value="NZ_POQT01000014.1"/>
</dbReference>
<feature type="active site" description="Proton acceptor" evidence="8">
    <location>
        <position position="168"/>
    </location>
</feature>
<dbReference type="FunFam" id="3.20.20.360:FF:000001">
    <property type="entry name" value="Malate synthase"/>
    <property type="match status" value="1"/>
</dbReference>
<evidence type="ECO:0000256" key="1">
    <source>
        <dbReference type="ARBA" id="ARBA00006394"/>
    </source>
</evidence>
<dbReference type="InterPro" id="IPR011076">
    <property type="entry name" value="Malate_synth_sf"/>
</dbReference>
<dbReference type="InterPro" id="IPR048355">
    <property type="entry name" value="MS_C"/>
</dbReference>
<dbReference type="InterPro" id="IPR019830">
    <property type="entry name" value="Malate_synthase_CS"/>
</dbReference>
<comment type="catalytic activity">
    <reaction evidence="6 9">
        <text>glyoxylate + acetyl-CoA + H2O = (S)-malate + CoA + H(+)</text>
        <dbReference type="Rhea" id="RHEA:18181"/>
        <dbReference type="ChEBI" id="CHEBI:15377"/>
        <dbReference type="ChEBI" id="CHEBI:15378"/>
        <dbReference type="ChEBI" id="CHEBI:15589"/>
        <dbReference type="ChEBI" id="CHEBI:36655"/>
        <dbReference type="ChEBI" id="CHEBI:57287"/>
        <dbReference type="ChEBI" id="CHEBI:57288"/>
        <dbReference type="EC" id="2.3.3.9"/>
    </reaction>
</comment>
<dbReference type="InterPro" id="IPR006252">
    <property type="entry name" value="Malate_synthA"/>
</dbReference>
<dbReference type="SUPFAM" id="SSF51645">
    <property type="entry name" value="Malate synthase G"/>
    <property type="match status" value="1"/>
</dbReference>
<dbReference type="InterPro" id="IPR044856">
    <property type="entry name" value="Malate_synth_C_sf"/>
</dbReference>
<dbReference type="PIRSF" id="PIRSF001363">
    <property type="entry name" value="Malate_synth"/>
    <property type="match status" value="1"/>
</dbReference>